<dbReference type="PANTHER" id="PTHR11002:SF76">
    <property type="entry name" value="CARBONIC ANHYDRASE"/>
    <property type="match status" value="1"/>
</dbReference>
<organism evidence="8 9">
    <name type="scientific">Candolleomyces aberdarensis</name>
    <dbReference type="NCBI Taxonomy" id="2316362"/>
    <lineage>
        <taxon>Eukaryota</taxon>
        <taxon>Fungi</taxon>
        <taxon>Dikarya</taxon>
        <taxon>Basidiomycota</taxon>
        <taxon>Agaricomycotina</taxon>
        <taxon>Agaricomycetes</taxon>
        <taxon>Agaricomycetidae</taxon>
        <taxon>Agaricales</taxon>
        <taxon>Agaricineae</taxon>
        <taxon>Psathyrellaceae</taxon>
        <taxon>Candolleomyces</taxon>
    </lineage>
</organism>
<dbReference type="SUPFAM" id="SSF53056">
    <property type="entry name" value="beta-carbonic anhydrase, cab"/>
    <property type="match status" value="2"/>
</dbReference>
<dbReference type="OrthoDB" id="10248475at2759"/>
<comment type="similarity">
    <text evidence="1">Belongs to the beta-class carbonic anhydrase family.</text>
</comment>
<dbReference type="Pfam" id="PF00484">
    <property type="entry name" value="Pro_CA"/>
    <property type="match status" value="1"/>
</dbReference>
<dbReference type="PANTHER" id="PTHR11002">
    <property type="entry name" value="CARBONIC ANHYDRASE"/>
    <property type="match status" value="1"/>
</dbReference>
<dbReference type="GO" id="GO:0008270">
    <property type="term" value="F:zinc ion binding"/>
    <property type="evidence" value="ECO:0007669"/>
    <property type="project" value="InterPro"/>
</dbReference>
<comment type="caution">
    <text evidence="8">The sequence shown here is derived from an EMBL/GenBank/DDBJ whole genome shotgun (WGS) entry which is preliminary data.</text>
</comment>
<dbReference type="EC" id="4.2.1.1" evidence="2"/>
<protein>
    <recommendedName>
        <fullName evidence="2">carbonic anhydrase</fullName>
        <ecNumber evidence="2">4.2.1.1</ecNumber>
    </recommendedName>
</protein>
<feature type="binding site" evidence="7">
    <location>
        <position position="388"/>
    </location>
    <ligand>
        <name>Zn(2+)</name>
        <dbReference type="ChEBI" id="CHEBI:29105"/>
    </ligand>
</feature>
<gene>
    <name evidence="8" type="ORF">EST38_g12971</name>
</gene>
<evidence type="ECO:0000256" key="1">
    <source>
        <dbReference type="ARBA" id="ARBA00006217"/>
    </source>
</evidence>
<keyword evidence="3 7" id="KW-0479">Metal-binding</keyword>
<feature type="binding site" evidence="7">
    <location>
        <position position="442"/>
    </location>
    <ligand>
        <name>Zn(2+)</name>
        <dbReference type="ChEBI" id="CHEBI:29105"/>
    </ligand>
</feature>
<dbReference type="InterPro" id="IPR001765">
    <property type="entry name" value="Carbonic_anhydrase"/>
</dbReference>
<feature type="binding site" evidence="7">
    <location>
        <position position="445"/>
    </location>
    <ligand>
        <name>Zn(2+)</name>
        <dbReference type="ChEBI" id="CHEBI:29105"/>
    </ligand>
</feature>
<accession>A0A4Q2D3F1</accession>
<keyword evidence="4 7" id="KW-0862">Zinc</keyword>
<evidence type="ECO:0000256" key="2">
    <source>
        <dbReference type="ARBA" id="ARBA00012925"/>
    </source>
</evidence>
<proteinExistence type="inferred from homology"/>
<comment type="cofactor">
    <cofactor evidence="7">
        <name>Zn(2+)</name>
        <dbReference type="ChEBI" id="CHEBI:29105"/>
    </cofactor>
    <text evidence="7">Binds 1 zinc ion per subunit.</text>
</comment>
<evidence type="ECO:0000256" key="7">
    <source>
        <dbReference type="PIRSR" id="PIRSR601765-1"/>
    </source>
</evidence>
<dbReference type="SMART" id="SM00947">
    <property type="entry name" value="Pro_CA"/>
    <property type="match status" value="1"/>
</dbReference>
<keyword evidence="9" id="KW-1185">Reference proteome</keyword>
<sequence>MDEVFIPSCPVGTECQLPVDITLRSCDQHLIGAHKGNLELYSEAFPPADSVIQPEKPEIVDLEEDRKTLELLLQCMHKSQYPEIFSLEGSEFFNLANAAENAQFHALLVPFTLADYRYLIIRMDIQNFPLDSLRYGVMFSYPKIVDLAAPRSVAETLETMKMLFGNDRRLVLAWPSYQTRAVDFLNSVFQDKLSLNQFFDIEESKRRIHVRASSRGHGRKNRTTTSATTIVTTNKRAHHTPSANAAVAVPLGSDKPGLVTFAELWKKLIGGPEATAGGGGDGAVALPMNEGEQGALWDATTPPTRACCPSHTPPLPANQDSAYWKQHSPSSPSSPLHQALVDHFHEIEQLYLGNVSYVHRMNSLNPGLLEGLAWKGQKPPFMLVDCSDSRVNEQGIFDAEPGTMFTAGNIANMFVQEDPSSNAVLSYAVGTLKVKHVVVLGHYGCGGVMASMVPLPEGYEERYLSPSSTSPSPASASHPPADLAVQQWILPIRRIYETTARWEIREHRERVQRALEGGRMTREEAARILMADAAAASLSGSPSSIESVWASDRTLKVDGEGESEGEGGEGVEPIHLRDDAFRALVEENVKANVWRLTRSQVIREHHEAYVASQSADADPSAPKMNPIYVHGWVYDLETGHVRDLNVSVGPPGWVPPPGGVGGGFSVKK</sequence>
<dbReference type="GO" id="GO:0034599">
    <property type="term" value="P:cellular response to oxidative stress"/>
    <property type="evidence" value="ECO:0007669"/>
    <property type="project" value="TreeGrafter"/>
</dbReference>
<evidence type="ECO:0000256" key="6">
    <source>
        <dbReference type="ARBA" id="ARBA00048348"/>
    </source>
</evidence>
<dbReference type="Proteomes" id="UP000290288">
    <property type="component" value="Unassembled WGS sequence"/>
</dbReference>
<dbReference type="EMBL" id="SDEE01001087">
    <property type="protein sequence ID" value="RXW12881.1"/>
    <property type="molecule type" value="Genomic_DNA"/>
</dbReference>
<comment type="catalytic activity">
    <reaction evidence="6">
        <text>hydrogencarbonate + H(+) = CO2 + H2O</text>
        <dbReference type="Rhea" id="RHEA:10748"/>
        <dbReference type="ChEBI" id="CHEBI:15377"/>
        <dbReference type="ChEBI" id="CHEBI:15378"/>
        <dbReference type="ChEBI" id="CHEBI:16526"/>
        <dbReference type="ChEBI" id="CHEBI:17544"/>
        <dbReference type="EC" id="4.2.1.1"/>
    </reaction>
</comment>
<evidence type="ECO:0000256" key="5">
    <source>
        <dbReference type="ARBA" id="ARBA00023239"/>
    </source>
</evidence>
<keyword evidence="5" id="KW-0456">Lyase</keyword>
<reference evidence="8 9" key="1">
    <citation type="submission" date="2019-01" db="EMBL/GenBank/DDBJ databases">
        <title>Draft genome sequence of Psathyrella aberdarensis IHI B618.</title>
        <authorList>
            <person name="Buettner E."/>
            <person name="Kellner H."/>
        </authorList>
    </citation>
    <scope>NUCLEOTIDE SEQUENCE [LARGE SCALE GENOMIC DNA]</scope>
    <source>
        <strain evidence="8 9">IHI B618</strain>
    </source>
</reference>
<feature type="binding site" evidence="7">
    <location>
        <position position="386"/>
    </location>
    <ligand>
        <name>Zn(2+)</name>
        <dbReference type="ChEBI" id="CHEBI:29105"/>
    </ligand>
</feature>
<evidence type="ECO:0000256" key="4">
    <source>
        <dbReference type="ARBA" id="ARBA00022833"/>
    </source>
</evidence>
<dbReference type="InterPro" id="IPR036874">
    <property type="entry name" value="Carbonic_anhydrase_sf"/>
</dbReference>
<dbReference type="Gene3D" id="3.40.1050.10">
    <property type="entry name" value="Carbonic anhydrase"/>
    <property type="match status" value="1"/>
</dbReference>
<name>A0A4Q2D3F1_9AGAR</name>
<dbReference type="GO" id="GO:0004089">
    <property type="term" value="F:carbonate dehydratase activity"/>
    <property type="evidence" value="ECO:0007669"/>
    <property type="project" value="UniProtKB-EC"/>
</dbReference>
<evidence type="ECO:0000313" key="8">
    <source>
        <dbReference type="EMBL" id="RXW12881.1"/>
    </source>
</evidence>
<dbReference type="GO" id="GO:0071244">
    <property type="term" value="P:cellular response to carbon dioxide"/>
    <property type="evidence" value="ECO:0007669"/>
    <property type="project" value="TreeGrafter"/>
</dbReference>
<evidence type="ECO:0000256" key="3">
    <source>
        <dbReference type="ARBA" id="ARBA00022723"/>
    </source>
</evidence>
<dbReference type="STRING" id="2316362.A0A4Q2D3F1"/>
<dbReference type="AlphaFoldDB" id="A0A4Q2D3F1"/>
<evidence type="ECO:0000313" key="9">
    <source>
        <dbReference type="Proteomes" id="UP000290288"/>
    </source>
</evidence>